<dbReference type="PANTHER" id="PTHR11814">
    <property type="entry name" value="SULFATE TRANSPORTER"/>
    <property type="match status" value="1"/>
</dbReference>
<feature type="transmembrane region" description="Helical" evidence="5">
    <location>
        <begin position="248"/>
        <end position="267"/>
    </location>
</feature>
<evidence type="ECO:0000256" key="1">
    <source>
        <dbReference type="ARBA" id="ARBA00004141"/>
    </source>
</evidence>
<reference evidence="7" key="1">
    <citation type="journal article" date="2012" name="Science">
        <title>Fermentation, hydrogen, and sulfur metabolism in multiple uncultivated bacterial phyla.</title>
        <authorList>
            <person name="Wrighton K.C."/>
            <person name="Thomas B.C."/>
            <person name="Sharon I."/>
            <person name="Miller C.S."/>
            <person name="Castelle C.J."/>
            <person name="VerBerkmoes N.C."/>
            <person name="Wilkins M.J."/>
            <person name="Hettich R.L."/>
            <person name="Lipton M.S."/>
            <person name="Williams K.H."/>
            <person name="Long P.E."/>
            <person name="Banfield J.F."/>
        </authorList>
    </citation>
    <scope>NUCLEOTIDE SEQUENCE [LARGE SCALE GENOMIC DNA]</scope>
</reference>
<dbReference type="Pfam" id="PF00916">
    <property type="entry name" value="Sulfate_transp"/>
    <property type="match status" value="1"/>
</dbReference>
<feature type="domain" description="SLC26A/SulP transporter" evidence="6">
    <location>
        <begin position="17"/>
        <end position="384"/>
    </location>
</feature>
<protein>
    <recommendedName>
        <fullName evidence="6">SLC26A/SulP transporter domain-containing protein</fullName>
    </recommendedName>
</protein>
<dbReference type="GO" id="GO:0016020">
    <property type="term" value="C:membrane"/>
    <property type="evidence" value="ECO:0007669"/>
    <property type="project" value="UniProtKB-SubCell"/>
</dbReference>
<gene>
    <name evidence="7" type="ORF">ACD_3C00027G0007</name>
</gene>
<dbReference type="EMBL" id="AMFJ01000301">
    <property type="protein sequence ID" value="EKE28699.1"/>
    <property type="molecule type" value="Genomic_DNA"/>
</dbReference>
<organism evidence="7">
    <name type="scientific">uncultured bacterium</name>
    <name type="common">gcode 4</name>
    <dbReference type="NCBI Taxonomy" id="1234023"/>
    <lineage>
        <taxon>Bacteria</taxon>
        <taxon>environmental samples</taxon>
    </lineage>
</organism>
<keyword evidence="4 5" id="KW-0472">Membrane</keyword>
<sequence length="558" mass="65713">MIKNFSSAKIKLNWKAWLSVAMINIPLSISLAVASGASPLQWLLTWIWWWIFASIFASSSYNIFWAAGALSWILLSFSLINWPWLLPFIAIFSGVIIMFIYFFKITKYITLIPTTALHGFLIWVWISIAAGQFNAALWLSLPQSEKIYIWIWQTILHIDQANLYAFGMFLIGFVFLFTCKKRFPKFPAVIVLTILWILIWYAVRYEYLPQVLLLSDKYKWMQFTPFVNIFSSIRIKDFSDFMDISRKVLSVSFVIAVIAILETIISAKIAQKLTKKKFSREKEVFGLAMSNIASGLFWWLPVTAVFVRTALNINAWATSKYAALMTWLFTFMFSLLFFNNWFLFLPYPIIAAILINIASWLIDINHLKKLYNMQHSAFYVAVITAFFTVVEDPTYWIIIWTAISLISYLKRVTSSWATISLFRNKKYVEKKDFWKYIHADQKDGDVVLLKFSWGLNYLNQEKNINHLELIDKKMTVILSFTHMWYLDIDWVEAIDEIFIALKNKWVEIYFSWLKWFFSQVISKTKIYKTLHKEGKVVESTSEILHVLLWEDFRNFKEA</sequence>
<name>K2GEN7_9BACT</name>
<feature type="transmembrane region" description="Helical" evidence="5">
    <location>
        <begin position="12"/>
        <end position="34"/>
    </location>
</feature>
<comment type="caution">
    <text evidence="7">The sequence shown here is derived from an EMBL/GenBank/DDBJ whole genome shotgun (WGS) entry which is preliminary data.</text>
</comment>
<dbReference type="InterPro" id="IPR001902">
    <property type="entry name" value="SLC26A/SulP_fam"/>
</dbReference>
<evidence type="ECO:0000256" key="5">
    <source>
        <dbReference type="SAM" id="Phobius"/>
    </source>
</evidence>
<evidence type="ECO:0000256" key="4">
    <source>
        <dbReference type="ARBA" id="ARBA00023136"/>
    </source>
</evidence>
<feature type="transmembrane region" description="Helical" evidence="5">
    <location>
        <begin position="321"/>
        <end position="338"/>
    </location>
</feature>
<feature type="transmembrane region" description="Helical" evidence="5">
    <location>
        <begin position="370"/>
        <end position="389"/>
    </location>
</feature>
<comment type="subcellular location">
    <subcellularLocation>
        <location evidence="1">Membrane</location>
        <topology evidence="1">Multi-pass membrane protein</topology>
    </subcellularLocation>
</comment>
<accession>K2GEN7</accession>
<proteinExistence type="predicted"/>
<evidence type="ECO:0000313" key="7">
    <source>
        <dbReference type="EMBL" id="EKE28699.1"/>
    </source>
</evidence>
<keyword evidence="2 5" id="KW-0812">Transmembrane</keyword>
<keyword evidence="3 5" id="KW-1133">Transmembrane helix</keyword>
<evidence type="ECO:0000256" key="3">
    <source>
        <dbReference type="ARBA" id="ARBA00022989"/>
    </source>
</evidence>
<feature type="transmembrane region" description="Helical" evidence="5">
    <location>
        <begin position="161"/>
        <end position="179"/>
    </location>
</feature>
<dbReference type="AlphaFoldDB" id="K2GEN7"/>
<dbReference type="GO" id="GO:0055085">
    <property type="term" value="P:transmembrane transport"/>
    <property type="evidence" value="ECO:0007669"/>
    <property type="project" value="InterPro"/>
</dbReference>
<evidence type="ECO:0000259" key="6">
    <source>
        <dbReference type="Pfam" id="PF00916"/>
    </source>
</evidence>
<evidence type="ECO:0000256" key="2">
    <source>
        <dbReference type="ARBA" id="ARBA00022692"/>
    </source>
</evidence>
<feature type="transmembrane region" description="Helical" evidence="5">
    <location>
        <begin position="86"/>
        <end position="103"/>
    </location>
</feature>
<feature type="transmembrane region" description="Helical" evidence="5">
    <location>
        <begin position="344"/>
        <end position="363"/>
    </location>
</feature>
<dbReference type="InterPro" id="IPR011547">
    <property type="entry name" value="SLC26A/SulP_dom"/>
</dbReference>
<feature type="transmembrane region" description="Helical" evidence="5">
    <location>
        <begin position="186"/>
        <end position="203"/>
    </location>
</feature>
<feature type="transmembrane region" description="Helical" evidence="5">
    <location>
        <begin position="115"/>
        <end position="141"/>
    </location>
</feature>
<feature type="transmembrane region" description="Helical" evidence="5">
    <location>
        <begin position="287"/>
        <end position="309"/>
    </location>
</feature>